<dbReference type="PANTHER" id="PTHR12663:SF69">
    <property type="entry name" value="SISTER CHROMATID COHESION PROTEIN PDS5 HOMOLOG E"/>
    <property type="match status" value="1"/>
</dbReference>
<feature type="compositionally biased region" description="Basic and acidic residues" evidence="8">
    <location>
        <begin position="355"/>
        <end position="366"/>
    </location>
</feature>
<feature type="compositionally biased region" description="Basic and acidic residues" evidence="8">
    <location>
        <begin position="394"/>
        <end position="403"/>
    </location>
</feature>
<dbReference type="InterPro" id="IPR039776">
    <property type="entry name" value="Pds5"/>
</dbReference>
<dbReference type="AlphaFoldDB" id="A0A0K9PS88"/>
<accession>A0A0K9PS88</accession>
<feature type="region of interest" description="Disordered" evidence="8">
    <location>
        <begin position="321"/>
        <end position="403"/>
    </location>
</feature>
<comment type="caution">
    <text evidence="9">The sequence shown here is derived from an EMBL/GenBank/DDBJ whole genome shotgun (WGS) entry which is preliminary data.</text>
</comment>
<dbReference type="GO" id="GO:0140670">
    <property type="term" value="F:cohesin unloader activity"/>
    <property type="evidence" value="ECO:0000318"/>
    <property type="project" value="GO_Central"/>
</dbReference>
<comment type="subcellular location">
    <subcellularLocation>
        <location evidence="1">Nucleus</location>
    </subcellularLocation>
</comment>
<reference evidence="10" key="1">
    <citation type="journal article" date="2016" name="Nature">
        <title>The genome of the seagrass Zostera marina reveals angiosperm adaptation to the sea.</title>
        <authorList>
            <person name="Olsen J.L."/>
            <person name="Rouze P."/>
            <person name="Verhelst B."/>
            <person name="Lin Y.-C."/>
            <person name="Bayer T."/>
            <person name="Collen J."/>
            <person name="Dattolo E."/>
            <person name="De Paoli E."/>
            <person name="Dittami S."/>
            <person name="Maumus F."/>
            <person name="Michel G."/>
            <person name="Kersting A."/>
            <person name="Lauritano C."/>
            <person name="Lohaus R."/>
            <person name="Toepel M."/>
            <person name="Tonon T."/>
            <person name="Vanneste K."/>
            <person name="Amirebrahimi M."/>
            <person name="Brakel J."/>
            <person name="Bostroem C."/>
            <person name="Chovatia M."/>
            <person name="Grimwood J."/>
            <person name="Jenkins J.W."/>
            <person name="Jueterbock A."/>
            <person name="Mraz A."/>
            <person name="Stam W.T."/>
            <person name="Tice H."/>
            <person name="Bornberg-Bauer E."/>
            <person name="Green P.J."/>
            <person name="Pearson G.A."/>
            <person name="Procaccini G."/>
            <person name="Duarte C.M."/>
            <person name="Schmutz J."/>
            <person name="Reusch T.B.H."/>
            <person name="Van de Peer Y."/>
        </authorList>
    </citation>
    <scope>NUCLEOTIDE SEQUENCE [LARGE SCALE GENOMIC DNA]</scope>
    <source>
        <strain evidence="10">cv. Finnish</strain>
    </source>
</reference>
<dbReference type="Pfam" id="PF20168">
    <property type="entry name" value="PDS5"/>
    <property type="match status" value="1"/>
</dbReference>
<dbReference type="GO" id="GO:0007064">
    <property type="term" value="P:mitotic sister chromatid cohesion"/>
    <property type="evidence" value="ECO:0000318"/>
    <property type="project" value="GO_Central"/>
</dbReference>
<dbReference type="SUPFAM" id="SSF63748">
    <property type="entry name" value="Tudor/PWWP/MBT"/>
    <property type="match status" value="1"/>
</dbReference>
<dbReference type="GO" id="GO:0035825">
    <property type="term" value="P:homologous recombination"/>
    <property type="evidence" value="ECO:0007669"/>
    <property type="project" value="UniProtKB-ARBA"/>
</dbReference>
<keyword evidence="5" id="KW-0234">DNA repair</keyword>
<dbReference type="InterPro" id="IPR016024">
    <property type="entry name" value="ARM-type_fold"/>
</dbReference>
<evidence type="ECO:0008006" key="11">
    <source>
        <dbReference type="Google" id="ProtNLM"/>
    </source>
</evidence>
<evidence type="ECO:0000256" key="5">
    <source>
        <dbReference type="ARBA" id="ARBA00023204"/>
    </source>
</evidence>
<feature type="region of interest" description="Disordered" evidence="8">
    <location>
        <begin position="535"/>
        <end position="560"/>
    </location>
</feature>
<evidence type="ECO:0000256" key="7">
    <source>
        <dbReference type="ARBA" id="ARBA00023306"/>
    </source>
</evidence>
<name>A0A0K9PS88_ZOSMR</name>
<keyword evidence="10" id="KW-1185">Reference proteome</keyword>
<dbReference type="CDD" id="cd20404">
    <property type="entry name" value="Tudor_Agenet_AtEML-like"/>
    <property type="match status" value="1"/>
</dbReference>
<dbReference type="OMA" id="KKERWEM"/>
<dbReference type="Proteomes" id="UP000036987">
    <property type="component" value="Unassembled WGS sequence"/>
</dbReference>
<evidence type="ECO:0000256" key="8">
    <source>
        <dbReference type="SAM" id="MobiDB-lite"/>
    </source>
</evidence>
<evidence type="ECO:0000256" key="6">
    <source>
        <dbReference type="ARBA" id="ARBA00023242"/>
    </source>
</evidence>
<evidence type="ECO:0000256" key="3">
    <source>
        <dbReference type="ARBA" id="ARBA00022763"/>
    </source>
</evidence>
<dbReference type="SUPFAM" id="SSF48371">
    <property type="entry name" value="ARM repeat"/>
    <property type="match status" value="1"/>
</dbReference>
<dbReference type="GO" id="GO:0006281">
    <property type="term" value="P:DNA repair"/>
    <property type="evidence" value="ECO:0007669"/>
    <property type="project" value="UniProtKB-KW"/>
</dbReference>
<keyword evidence="7" id="KW-0131">Cell cycle</keyword>
<keyword evidence="6" id="KW-0539">Nucleus</keyword>
<dbReference type="GO" id="GO:0051301">
    <property type="term" value="P:cell division"/>
    <property type="evidence" value="ECO:0007669"/>
    <property type="project" value="UniProtKB-KW"/>
</dbReference>
<dbReference type="Gene3D" id="2.30.30.140">
    <property type="match status" value="1"/>
</dbReference>
<dbReference type="PANTHER" id="PTHR12663">
    <property type="entry name" value="ANDROGEN INDUCED INHIBITOR OF PROLIFERATION AS3 / PDS5-RELATED"/>
    <property type="match status" value="1"/>
</dbReference>
<sequence length="603" mass="67636">MEFAEKLLNLGTDLLTQPSNSAEIVGILHETESILSKVDQSPKKFNSILLIPLKKALTKNDIFRHSDVNVKISVTLCIAEVMRITAPVPPYNDDLMKDIFQMTVDSIKDMDDLSSSLYMKRVSILDIHAKIRSCLLLLDFGCNELIIRMFNHFFKVLSVNHPDNVSKAMETIMTNALEESDDISYDLALCLLSSVKKDNKDFSPIASSLGEKVIRNCCAKFKPRMMEVVHSTCSCWRDYRKFVGSMFHDNLKTKSNKSGECMQEDGSLSEGTVSEELPIGTESMMPNISCRKGGINEDNLRNENTLVPLEDANDLEHNHLIGSKKSSNSTASPIPSGTFDAKHHKRGRHLVSKSNVEKENVDRSNSEIKQSISAGKKTAGSSVKCRPQKQKTRKGMEPMESKNCEKDLANDSQMKLTTLSKTDKCEIQKVVSREKIQRHGADLDEKLIGSRINVWWPIDKKFYEGVVGSYNQNTKKHTILYVDGEKENLLLSKERWKYVQIDGSKSDDEDGDLSHLNLSVMPLKKAKIKSEVPKKMKGTARNISSKNLKGDGSDKKLDDYDVKKCKETGDTNEEHPDTLCDLKDGTSTLVETAVIKDSMEKSP</sequence>
<organism evidence="9 10">
    <name type="scientific">Zostera marina</name>
    <name type="common">Eelgrass</name>
    <dbReference type="NCBI Taxonomy" id="29655"/>
    <lineage>
        <taxon>Eukaryota</taxon>
        <taxon>Viridiplantae</taxon>
        <taxon>Streptophyta</taxon>
        <taxon>Embryophyta</taxon>
        <taxon>Tracheophyta</taxon>
        <taxon>Spermatophyta</taxon>
        <taxon>Magnoliopsida</taxon>
        <taxon>Liliopsida</taxon>
        <taxon>Zosteraceae</taxon>
        <taxon>Zostera</taxon>
    </lineage>
</organism>
<proteinExistence type="predicted"/>
<keyword evidence="3" id="KW-0227">DNA damage</keyword>
<keyword evidence="4" id="KW-0498">Mitosis</keyword>
<dbReference type="GO" id="GO:0005634">
    <property type="term" value="C:nucleus"/>
    <property type="evidence" value="ECO:0000318"/>
    <property type="project" value="GO_Central"/>
</dbReference>
<feature type="compositionally biased region" description="Basic and acidic residues" evidence="8">
    <location>
        <begin position="548"/>
        <end position="560"/>
    </location>
</feature>
<dbReference type="EMBL" id="LFYR01000691">
    <property type="protein sequence ID" value="KMZ71095.1"/>
    <property type="molecule type" value="Genomic_DNA"/>
</dbReference>
<evidence type="ECO:0000256" key="1">
    <source>
        <dbReference type="ARBA" id="ARBA00004123"/>
    </source>
</evidence>
<feature type="compositionally biased region" description="Basic residues" evidence="8">
    <location>
        <begin position="342"/>
        <end position="351"/>
    </location>
</feature>
<evidence type="ECO:0000256" key="2">
    <source>
        <dbReference type="ARBA" id="ARBA00022618"/>
    </source>
</evidence>
<keyword evidence="2" id="KW-0132">Cell division</keyword>
<evidence type="ECO:0000313" key="10">
    <source>
        <dbReference type="Proteomes" id="UP000036987"/>
    </source>
</evidence>
<gene>
    <name evidence="9" type="ORF">ZOSMA_189G00570</name>
</gene>
<feature type="compositionally biased region" description="Polar residues" evidence="8">
    <location>
        <begin position="324"/>
        <end position="335"/>
    </location>
</feature>
<dbReference type="OrthoDB" id="200660at2759"/>
<protein>
    <recommendedName>
        <fullName evidence="11">Tudor domain-containing protein</fullName>
    </recommendedName>
</protein>
<evidence type="ECO:0000256" key="4">
    <source>
        <dbReference type="ARBA" id="ARBA00022776"/>
    </source>
</evidence>
<dbReference type="GO" id="GO:0000785">
    <property type="term" value="C:chromatin"/>
    <property type="evidence" value="ECO:0000318"/>
    <property type="project" value="GO_Central"/>
</dbReference>
<evidence type="ECO:0000313" key="9">
    <source>
        <dbReference type="EMBL" id="KMZ71095.1"/>
    </source>
</evidence>
<dbReference type="STRING" id="29655.A0A0K9PS88"/>